<dbReference type="SUPFAM" id="SSF57716">
    <property type="entry name" value="Glucocorticoid receptor-like (DNA-binding domain)"/>
    <property type="match status" value="1"/>
</dbReference>
<comment type="caution">
    <text evidence="8">The sequence shown here is derived from an EMBL/GenBank/DDBJ whole genome shotgun (WGS) entry which is preliminary data.</text>
</comment>
<sequence length="209" mass="24461">MDNKKLQYFKKKLLEEKEEQLKSLRNREKEIDETMDLLDSELSSYDNHPGDIGTEVYMLEQEKGYIEQIKSTIEKIDNSLEDIKNGNYGICDNCNKSIKEERLELIPYAKTCLKCANENEKNEGIDDEKIYESLNYNSFDLSPQSDNEDIGYDREDIYQDVLQDNVVPKDPSFSTGDNIGIVDEKKYNEDEMIEEIEKISQEDYEDTLE</sequence>
<organism evidence="8 9">
    <name type="scientific">Tissierella creatinophila DSM 6911</name>
    <dbReference type="NCBI Taxonomy" id="1123403"/>
    <lineage>
        <taxon>Bacteria</taxon>
        <taxon>Bacillati</taxon>
        <taxon>Bacillota</taxon>
        <taxon>Tissierellia</taxon>
        <taxon>Tissierellales</taxon>
        <taxon>Tissierellaceae</taxon>
        <taxon>Tissierella</taxon>
    </lineage>
</organism>
<keyword evidence="5" id="KW-0175">Coiled coil</keyword>
<dbReference type="SUPFAM" id="SSF109635">
    <property type="entry name" value="DnaK suppressor protein DksA, alpha-hairpin domain"/>
    <property type="match status" value="1"/>
</dbReference>
<dbReference type="Gene3D" id="1.20.120.910">
    <property type="entry name" value="DksA, coiled-coil domain"/>
    <property type="match status" value="1"/>
</dbReference>
<feature type="compositionally biased region" description="Basic and acidic residues" evidence="6">
    <location>
        <begin position="190"/>
        <end position="201"/>
    </location>
</feature>
<name>A0A1U7M335_TISCR</name>
<evidence type="ECO:0000256" key="5">
    <source>
        <dbReference type="SAM" id="Coils"/>
    </source>
</evidence>
<dbReference type="PROSITE" id="PS51128">
    <property type="entry name" value="ZF_DKSA_2"/>
    <property type="match status" value="1"/>
</dbReference>
<evidence type="ECO:0000313" key="9">
    <source>
        <dbReference type="Proteomes" id="UP000186112"/>
    </source>
</evidence>
<keyword evidence="2" id="KW-0863">Zinc-finger</keyword>
<feature type="domain" description="Zinc finger DksA/TraR C4-type" evidence="7">
    <location>
        <begin position="86"/>
        <end position="121"/>
    </location>
</feature>
<evidence type="ECO:0000313" key="8">
    <source>
        <dbReference type="EMBL" id="OLS01696.1"/>
    </source>
</evidence>
<dbReference type="EMBL" id="LTDM01000064">
    <property type="protein sequence ID" value="OLS01696.1"/>
    <property type="molecule type" value="Genomic_DNA"/>
</dbReference>
<accession>A0A1U7M335</accession>
<dbReference type="AlphaFoldDB" id="A0A1U7M335"/>
<dbReference type="RefSeq" id="WP_075728173.1">
    <property type="nucleotide sequence ID" value="NZ_LTDM01000064.1"/>
</dbReference>
<dbReference type="PANTHER" id="PTHR33823">
    <property type="entry name" value="RNA POLYMERASE-BINDING TRANSCRIPTION FACTOR DKSA-RELATED"/>
    <property type="match status" value="1"/>
</dbReference>
<keyword evidence="3" id="KW-0862">Zinc</keyword>
<feature type="zinc finger region" description="dksA C4-type" evidence="4">
    <location>
        <begin position="91"/>
        <end position="115"/>
    </location>
</feature>
<keyword evidence="1" id="KW-0479">Metal-binding</keyword>
<protein>
    <submittedName>
        <fullName evidence="8">General stress protein 16O</fullName>
    </submittedName>
</protein>
<feature type="region of interest" description="Disordered" evidence="6">
    <location>
        <begin position="190"/>
        <end position="209"/>
    </location>
</feature>
<feature type="coiled-coil region" evidence="5">
    <location>
        <begin position="10"/>
        <end position="41"/>
    </location>
</feature>
<dbReference type="InterPro" id="IPR020458">
    <property type="entry name" value="Znf_DskA_TraR_CS"/>
</dbReference>
<dbReference type="PROSITE" id="PS01102">
    <property type="entry name" value="ZF_DKSA_1"/>
    <property type="match status" value="1"/>
</dbReference>
<keyword evidence="9" id="KW-1185">Reference proteome</keyword>
<dbReference type="Pfam" id="PF01258">
    <property type="entry name" value="zf-dskA_traR"/>
    <property type="match status" value="1"/>
</dbReference>
<evidence type="ECO:0000256" key="6">
    <source>
        <dbReference type="SAM" id="MobiDB-lite"/>
    </source>
</evidence>
<evidence type="ECO:0000256" key="4">
    <source>
        <dbReference type="PROSITE-ProRule" id="PRU00510"/>
    </source>
</evidence>
<evidence type="ECO:0000259" key="7">
    <source>
        <dbReference type="Pfam" id="PF01258"/>
    </source>
</evidence>
<evidence type="ECO:0000256" key="3">
    <source>
        <dbReference type="ARBA" id="ARBA00022833"/>
    </source>
</evidence>
<dbReference type="PANTHER" id="PTHR33823:SF4">
    <property type="entry name" value="GENERAL STRESS PROTEIN 16O"/>
    <property type="match status" value="1"/>
</dbReference>
<proteinExistence type="predicted"/>
<dbReference type="InterPro" id="IPR000962">
    <property type="entry name" value="Znf_DskA_TraR"/>
</dbReference>
<dbReference type="InterPro" id="IPR037187">
    <property type="entry name" value="DnaK_N"/>
</dbReference>
<dbReference type="Proteomes" id="UP000186112">
    <property type="component" value="Unassembled WGS sequence"/>
</dbReference>
<dbReference type="GO" id="GO:0008270">
    <property type="term" value="F:zinc ion binding"/>
    <property type="evidence" value="ECO:0007669"/>
    <property type="project" value="UniProtKB-KW"/>
</dbReference>
<evidence type="ECO:0000256" key="2">
    <source>
        <dbReference type="ARBA" id="ARBA00022771"/>
    </source>
</evidence>
<reference evidence="8 9" key="1">
    <citation type="submission" date="2016-02" db="EMBL/GenBank/DDBJ databases">
        <title>Genome sequence of Tissierella creatinophila DSM 6911.</title>
        <authorList>
            <person name="Poehlein A."/>
            <person name="Daniel R."/>
        </authorList>
    </citation>
    <scope>NUCLEOTIDE SEQUENCE [LARGE SCALE GENOMIC DNA]</scope>
    <source>
        <strain evidence="8 9">DSM 6911</strain>
    </source>
</reference>
<evidence type="ECO:0000256" key="1">
    <source>
        <dbReference type="ARBA" id="ARBA00022723"/>
    </source>
</evidence>
<gene>
    <name evidence="8" type="primary">yocK</name>
    <name evidence="8" type="ORF">TICRE_22960</name>
</gene>
<dbReference type="OrthoDB" id="9811543at2"/>